<dbReference type="AlphaFoldDB" id="A0A5B9QKS4"/>
<accession>A0A5B9QKS4</accession>
<evidence type="ECO:0000313" key="3">
    <source>
        <dbReference type="EMBL" id="QEG38352.1"/>
    </source>
</evidence>
<evidence type="ECO:0008006" key="5">
    <source>
        <dbReference type="Google" id="ProtNLM"/>
    </source>
</evidence>
<proteinExistence type="predicted"/>
<evidence type="ECO:0000256" key="1">
    <source>
        <dbReference type="SAM" id="MobiDB-lite"/>
    </source>
</evidence>
<keyword evidence="4" id="KW-1185">Reference proteome</keyword>
<dbReference type="KEGG" id="rul:UC8_03090"/>
<dbReference type="Proteomes" id="UP000325286">
    <property type="component" value="Chromosome"/>
</dbReference>
<gene>
    <name evidence="3" type="ORF">UC8_03090</name>
</gene>
<keyword evidence="2" id="KW-0732">Signal</keyword>
<evidence type="ECO:0000313" key="4">
    <source>
        <dbReference type="Proteomes" id="UP000325286"/>
    </source>
</evidence>
<feature type="region of interest" description="Disordered" evidence="1">
    <location>
        <begin position="437"/>
        <end position="456"/>
    </location>
</feature>
<dbReference type="InterPro" id="IPR013783">
    <property type="entry name" value="Ig-like_fold"/>
</dbReference>
<feature type="compositionally biased region" description="Gly residues" evidence="1">
    <location>
        <begin position="437"/>
        <end position="447"/>
    </location>
</feature>
<dbReference type="SUPFAM" id="SSF49478">
    <property type="entry name" value="Cna protein B-type domain"/>
    <property type="match status" value="1"/>
</dbReference>
<protein>
    <recommendedName>
        <fullName evidence="5">Cna protein B-type domain protein</fullName>
    </recommendedName>
</protein>
<organism evidence="3 4">
    <name type="scientific">Roseimaritima ulvae</name>
    <dbReference type="NCBI Taxonomy" id="980254"/>
    <lineage>
        <taxon>Bacteria</taxon>
        <taxon>Pseudomonadati</taxon>
        <taxon>Planctomycetota</taxon>
        <taxon>Planctomycetia</taxon>
        <taxon>Pirellulales</taxon>
        <taxon>Pirellulaceae</taxon>
        <taxon>Roseimaritima</taxon>
    </lineage>
</organism>
<dbReference type="EMBL" id="CP042914">
    <property type="protein sequence ID" value="QEG38352.1"/>
    <property type="molecule type" value="Genomic_DNA"/>
</dbReference>
<feature type="chain" id="PRO_5022734579" description="Cna protein B-type domain protein" evidence="2">
    <location>
        <begin position="26"/>
        <end position="456"/>
    </location>
</feature>
<name>A0A5B9QKS4_9BACT</name>
<dbReference type="RefSeq" id="WP_068134442.1">
    <property type="nucleotide sequence ID" value="NZ_CP042914.1"/>
</dbReference>
<sequence length="456" mass="47001" precursor="true">MSHPRSSLRLLTLLLLVSASGWLNAQTPTQPAKFMQGEKKEVPEDFFADLEQSRLRLKLENFGIEDAQEGLEQALVTLITPSGQRRQMRSDSQGNVEFDNVEEGVVGVVVTGPDLHATVAVYAKDQQPADAVPADPEPNVLDSDALAQSGPSPFRLPVMRISSAEVLKNTANYRVDSAPAKDFSKAEYAGFQRYATRPIVYYRVRMQADGGVVGRVFSVVDPNLEIDYSETNVTVYRAGEYLQSTLASPTGFFEVTNMKPGVYGVVAAGPVGYAAFAFEVYPPMGAGGDLPEPSVADRQAASPFRTASFNEAANAANEISDILYVPLIPPSMLDELRRTLLEAYVALLNDPGLANAAPLQGGAAGGSAGGAAGGGGGGGGGVGGGGLLGLAGLAAGLAALGDDGGDVLPPGITSPSIPAIPTLPSLPLLPTSTGGGTGEYLGSGGGVVVTPGDLTP</sequence>
<dbReference type="Gene3D" id="2.60.40.10">
    <property type="entry name" value="Immunoglobulins"/>
    <property type="match status" value="1"/>
</dbReference>
<evidence type="ECO:0000256" key="2">
    <source>
        <dbReference type="SAM" id="SignalP"/>
    </source>
</evidence>
<reference evidence="3 4" key="1">
    <citation type="submission" date="2019-08" db="EMBL/GenBank/DDBJ databases">
        <title>Deep-cultivation of Planctomycetes and their phenomic and genomic characterization uncovers novel biology.</title>
        <authorList>
            <person name="Wiegand S."/>
            <person name="Jogler M."/>
            <person name="Boedeker C."/>
            <person name="Pinto D."/>
            <person name="Vollmers J."/>
            <person name="Rivas-Marin E."/>
            <person name="Kohn T."/>
            <person name="Peeters S.H."/>
            <person name="Heuer A."/>
            <person name="Rast P."/>
            <person name="Oberbeckmann S."/>
            <person name="Bunk B."/>
            <person name="Jeske O."/>
            <person name="Meyerdierks A."/>
            <person name="Storesund J.E."/>
            <person name="Kallscheuer N."/>
            <person name="Luecker S."/>
            <person name="Lage O.M."/>
            <person name="Pohl T."/>
            <person name="Merkel B.J."/>
            <person name="Hornburger P."/>
            <person name="Mueller R.-W."/>
            <person name="Bruemmer F."/>
            <person name="Labrenz M."/>
            <person name="Spormann A.M."/>
            <person name="Op den Camp H."/>
            <person name="Overmann J."/>
            <person name="Amann R."/>
            <person name="Jetten M.S.M."/>
            <person name="Mascher T."/>
            <person name="Medema M.H."/>
            <person name="Devos D.P."/>
            <person name="Kaster A.-K."/>
            <person name="Ovreas L."/>
            <person name="Rohde M."/>
            <person name="Galperin M.Y."/>
            <person name="Jogler C."/>
        </authorList>
    </citation>
    <scope>NUCLEOTIDE SEQUENCE [LARGE SCALE GENOMIC DNA]</scope>
    <source>
        <strain evidence="3 4">UC8</strain>
    </source>
</reference>
<feature type="signal peptide" evidence="2">
    <location>
        <begin position="1"/>
        <end position="25"/>
    </location>
</feature>